<keyword evidence="4" id="KW-1185">Reference proteome</keyword>
<feature type="chain" id="PRO_5046438708" evidence="1">
    <location>
        <begin position="33"/>
        <end position="387"/>
    </location>
</feature>
<reference evidence="4" key="1">
    <citation type="journal article" date="2019" name="Int. J. Syst. Evol. Microbiol.">
        <title>The Global Catalogue of Microorganisms (GCM) 10K type strain sequencing project: providing services to taxonomists for standard genome sequencing and annotation.</title>
        <authorList>
            <consortium name="The Broad Institute Genomics Platform"/>
            <consortium name="The Broad Institute Genome Sequencing Center for Infectious Disease"/>
            <person name="Wu L."/>
            <person name="Ma J."/>
        </authorList>
    </citation>
    <scope>NUCLEOTIDE SEQUENCE [LARGE SCALE GENOMIC DNA]</scope>
    <source>
        <strain evidence="4">CCUG 62763</strain>
    </source>
</reference>
<dbReference type="Gene3D" id="2.140.10.10">
    <property type="entry name" value="Quinoprotein alcohol dehydrogenase-like superfamily"/>
    <property type="match status" value="1"/>
</dbReference>
<accession>A0ABV9LMM9</accession>
<dbReference type="RefSeq" id="WP_387991618.1">
    <property type="nucleotide sequence ID" value="NZ_JBHSGR010000020.1"/>
</dbReference>
<evidence type="ECO:0000259" key="2">
    <source>
        <dbReference type="Pfam" id="PF13360"/>
    </source>
</evidence>
<sequence>MRPPPLRVWVWTAAALALAVVATLLWRGSSVAATDSTTAGEPPVPSTAPAGELAPAWSADVDVPLPDAVVEGGRVVVPVADGVTALDPATGEEAWHYRRTDAALCGLSAGDGLVVAVFRTADRCDEALALTAATGVRAWTRNLSLRGDATVTGADQVVLASSDTGVVVLDPVGDNVRWRAGAESGCTLLDTAAGSAGVAVLQRCTGSAAVQLRLFDSFSGEARWTRDLAATGGADVRLAGVDRLVAVVTGDALLVHRPDDGTQLQELALPAATDGGAEGDPVLQSGTGDVALVWARGTVRALDGTSGATLWSLPALGLPTASAAGKGEAGQAGVWVPEPDGLVLRDPATGAELSRVALQDPPAPGGRAAVAGPVLVYALPDRVLGYA</sequence>
<comment type="caution">
    <text evidence="3">The sequence shown here is derived from an EMBL/GenBank/DDBJ whole genome shotgun (WGS) entry which is preliminary data.</text>
</comment>
<dbReference type="InterPro" id="IPR002372">
    <property type="entry name" value="PQQ_rpt_dom"/>
</dbReference>
<name>A0ABV9LMM9_9ACTN</name>
<protein>
    <submittedName>
        <fullName evidence="3">PQQ-binding-like beta-propeller repeat protein</fullName>
    </submittedName>
</protein>
<evidence type="ECO:0000313" key="3">
    <source>
        <dbReference type="EMBL" id="MFC4695187.1"/>
    </source>
</evidence>
<dbReference type="SUPFAM" id="SSF50998">
    <property type="entry name" value="Quinoprotein alcohol dehydrogenase-like"/>
    <property type="match status" value="1"/>
</dbReference>
<dbReference type="SMART" id="SM00564">
    <property type="entry name" value="PQQ"/>
    <property type="match status" value="3"/>
</dbReference>
<dbReference type="Gene3D" id="2.130.10.10">
    <property type="entry name" value="YVTN repeat-like/Quinoprotein amine dehydrogenase"/>
    <property type="match status" value="1"/>
</dbReference>
<gene>
    <name evidence="3" type="ORF">ACFO3M_17440</name>
</gene>
<feature type="domain" description="Pyrrolo-quinoline quinone repeat" evidence="2">
    <location>
        <begin position="57"/>
        <end position="180"/>
    </location>
</feature>
<proteinExistence type="predicted"/>
<dbReference type="InterPro" id="IPR015943">
    <property type="entry name" value="WD40/YVTN_repeat-like_dom_sf"/>
</dbReference>
<evidence type="ECO:0000256" key="1">
    <source>
        <dbReference type="SAM" id="SignalP"/>
    </source>
</evidence>
<dbReference type="InterPro" id="IPR018391">
    <property type="entry name" value="PQQ_b-propeller_rpt"/>
</dbReference>
<dbReference type="Pfam" id="PF13360">
    <property type="entry name" value="PQQ_2"/>
    <property type="match status" value="2"/>
</dbReference>
<dbReference type="EMBL" id="JBHSGR010000020">
    <property type="protein sequence ID" value="MFC4695187.1"/>
    <property type="molecule type" value="Genomic_DNA"/>
</dbReference>
<organism evidence="3 4">
    <name type="scientific">Geodermatophilus arenarius</name>
    <dbReference type="NCBI Taxonomy" id="1137990"/>
    <lineage>
        <taxon>Bacteria</taxon>
        <taxon>Bacillati</taxon>
        <taxon>Actinomycetota</taxon>
        <taxon>Actinomycetes</taxon>
        <taxon>Geodermatophilales</taxon>
        <taxon>Geodermatophilaceae</taxon>
        <taxon>Geodermatophilus</taxon>
    </lineage>
</organism>
<feature type="signal peptide" evidence="1">
    <location>
        <begin position="1"/>
        <end position="32"/>
    </location>
</feature>
<feature type="domain" description="Pyrrolo-quinoline quinone repeat" evidence="2">
    <location>
        <begin position="212"/>
        <end position="361"/>
    </location>
</feature>
<evidence type="ECO:0000313" key="4">
    <source>
        <dbReference type="Proteomes" id="UP001596025"/>
    </source>
</evidence>
<dbReference type="PANTHER" id="PTHR34512">
    <property type="entry name" value="CELL SURFACE PROTEIN"/>
    <property type="match status" value="1"/>
</dbReference>
<keyword evidence="1" id="KW-0732">Signal</keyword>
<dbReference type="Proteomes" id="UP001596025">
    <property type="component" value="Unassembled WGS sequence"/>
</dbReference>
<dbReference type="InterPro" id="IPR011047">
    <property type="entry name" value="Quinoprotein_ADH-like_sf"/>
</dbReference>
<dbReference type="PANTHER" id="PTHR34512:SF30">
    <property type="entry name" value="OUTER MEMBRANE PROTEIN ASSEMBLY FACTOR BAMB"/>
    <property type="match status" value="1"/>
</dbReference>